<gene>
    <name evidence="1" type="ORF">OXU80_15150</name>
</gene>
<name>A0ACD4NHG0_9HYPH</name>
<proteinExistence type="predicted"/>
<dbReference type="EMBL" id="CP113520">
    <property type="protein sequence ID" value="WAJ26242.1"/>
    <property type="molecule type" value="Genomic_DNA"/>
</dbReference>
<protein>
    <submittedName>
        <fullName evidence="1">Uncharacterized protein</fullName>
    </submittedName>
</protein>
<organism evidence="1 2">
    <name type="scientific">Antarcticirhabdus aurantiaca</name>
    <dbReference type="NCBI Taxonomy" id="2606717"/>
    <lineage>
        <taxon>Bacteria</taxon>
        <taxon>Pseudomonadati</taxon>
        <taxon>Pseudomonadota</taxon>
        <taxon>Alphaproteobacteria</taxon>
        <taxon>Hyphomicrobiales</taxon>
        <taxon>Aurantimonadaceae</taxon>
        <taxon>Antarcticirhabdus</taxon>
    </lineage>
</organism>
<accession>A0ACD4NHG0</accession>
<reference evidence="1" key="1">
    <citation type="submission" date="2022-11" db="EMBL/GenBank/DDBJ databases">
        <title>beta-Carotene-producing bacterium, Jeongeuplla avenae sp. nov., alleviates the salt stress of Arabidopsis seedlings.</title>
        <authorList>
            <person name="Jiang L."/>
            <person name="Lee J."/>
        </authorList>
    </citation>
    <scope>NUCLEOTIDE SEQUENCE</scope>
    <source>
        <strain evidence="1">DY_R2A_6</strain>
    </source>
</reference>
<evidence type="ECO:0000313" key="2">
    <source>
        <dbReference type="Proteomes" id="UP001163223"/>
    </source>
</evidence>
<evidence type="ECO:0000313" key="1">
    <source>
        <dbReference type="EMBL" id="WAJ26242.1"/>
    </source>
</evidence>
<sequence>MKRFTAGLTAAATLLIACGPAFSAGRNGVACYEPVRTGPVYKTITEKVLVRPETVAYDIVPAQYGTRARQVVMQPQRTELYDVQAVFGTQQREVVLAPSRTVRRHAAPRYAEVAETVEVSPARVVWEWRIIDGKRVKCRVEYPARYEQRTRKVLVEAGRSWTEYQPEQRATVTSQVLVQAPGTRAQTVLPQIDWVEERYLVRPEVRVPRLVPAVYETRSRRVLVKAHGEGLRRVHVGKTC</sequence>
<keyword evidence="2" id="KW-1185">Reference proteome</keyword>
<dbReference type="Proteomes" id="UP001163223">
    <property type="component" value="Chromosome"/>
</dbReference>